<evidence type="ECO:0000256" key="1">
    <source>
        <dbReference type="ARBA" id="ARBA00023015"/>
    </source>
</evidence>
<reference evidence="6 7" key="2">
    <citation type="submission" date="2020-03" db="EMBL/GenBank/DDBJ databases">
        <authorList>
            <person name="Ichikawa N."/>
            <person name="Kimura A."/>
            <person name="Kitahashi Y."/>
            <person name="Uohara A."/>
        </authorList>
    </citation>
    <scope>NUCLEOTIDE SEQUENCE [LARGE SCALE GENOMIC DNA]</scope>
    <source>
        <strain evidence="6 7">NBRC 105367</strain>
    </source>
</reference>
<gene>
    <name evidence="6" type="ORF">Psuf_032060</name>
</gene>
<dbReference type="GO" id="GO:0003700">
    <property type="term" value="F:DNA-binding transcription factor activity"/>
    <property type="evidence" value="ECO:0007669"/>
    <property type="project" value="TreeGrafter"/>
</dbReference>
<keyword evidence="3" id="KW-0804">Transcription</keyword>
<dbReference type="PRINTS" id="PR00455">
    <property type="entry name" value="HTHTETR"/>
</dbReference>
<evidence type="ECO:0000256" key="3">
    <source>
        <dbReference type="ARBA" id="ARBA00023163"/>
    </source>
</evidence>
<sequence>MSPTTTVEVTSLRERKKQRTREALIDAAFELFTTKGFEATTVDEIAEAVEVSSRTFFRYFGSKEDVATSLQLQQFLDVYSALDARPAGEPVVTALRHACVQVLRAYEEGENDSAQFACVTQLVQESPAVMARSLEMCTEQLDELSRRVAARMGVDPVADPRPKLVASVASAALQVAVRAWRETEPDEKVSDLADRAFALLEAGINYPAAP</sequence>
<dbReference type="GO" id="GO:0000976">
    <property type="term" value="F:transcription cis-regulatory region binding"/>
    <property type="evidence" value="ECO:0007669"/>
    <property type="project" value="TreeGrafter"/>
</dbReference>
<dbReference type="PANTHER" id="PTHR30055:SF238">
    <property type="entry name" value="MYCOFACTOCIN BIOSYNTHESIS TRANSCRIPTIONAL REGULATOR MFTR-RELATED"/>
    <property type="match status" value="1"/>
</dbReference>
<evidence type="ECO:0000259" key="5">
    <source>
        <dbReference type="PROSITE" id="PS50977"/>
    </source>
</evidence>
<dbReference type="PANTHER" id="PTHR30055">
    <property type="entry name" value="HTH-TYPE TRANSCRIPTIONAL REGULATOR RUTR"/>
    <property type="match status" value="1"/>
</dbReference>
<reference evidence="6 7" key="1">
    <citation type="submission" date="2020-03" db="EMBL/GenBank/DDBJ databases">
        <title>Whole genome shotgun sequence of Phytohabitans suffuscus NBRC 105367.</title>
        <authorList>
            <person name="Komaki H."/>
            <person name="Tamura T."/>
        </authorList>
    </citation>
    <scope>NUCLEOTIDE SEQUENCE [LARGE SCALE GENOMIC DNA]</scope>
    <source>
        <strain evidence="6 7">NBRC 105367</strain>
    </source>
</reference>
<dbReference type="InterPro" id="IPR023772">
    <property type="entry name" value="DNA-bd_HTH_TetR-type_CS"/>
</dbReference>
<organism evidence="6 7">
    <name type="scientific">Phytohabitans suffuscus</name>
    <dbReference type="NCBI Taxonomy" id="624315"/>
    <lineage>
        <taxon>Bacteria</taxon>
        <taxon>Bacillati</taxon>
        <taxon>Actinomycetota</taxon>
        <taxon>Actinomycetes</taxon>
        <taxon>Micromonosporales</taxon>
        <taxon>Micromonosporaceae</taxon>
    </lineage>
</organism>
<protein>
    <submittedName>
        <fullName evidence="6">TetR family transcriptional regulator</fullName>
    </submittedName>
</protein>
<dbReference type="EMBL" id="AP022871">
    <property type="protein sequence ID" value="BCB85893.1"/>
    <property type="molecule type" value="Genomic_DNA"/>
</dbReference>
<keyword evidence="2 4" id="KW-0238">DNA-binding</keyword>
<evidence type="ECO:0000256" key="4">
    <source>
        <dbReference type="PROSITE-ProRule" id="PRU00335"/>
    </source>
</evidence>
<evidence type="ECO:0000313" key="6">
    <source>
        <dbReference type="EMBL" id="BCB85893.1"/>
    </source>
</evidence>
<dbReference type="RefSeq" id="WP_173157709.1">
    <property type="nucleotide sequence ID" value="NZ_AP022871.1"/>
</dbReference>
<dbReference type="PROSITE" id="PS01081">
    <property type="entry name" value="HTH_TETR_1"/>
    <property type="match status" value="1"/>
</dbReference>
<evidence type="ECO:0000256" key="2">
    <source>
        <dbReference type="ARBA" id="ARBA00023125"/>
    </source>
</evidence>
<accession>A0A6F8YIN3</accession>
<dbReference type="SUPFAM" id="SSF46689">
    <property type="entry name" value="Homeodomain-like"/>
    <property type="match status" value="1"/>
</dbReference>
<dbReference type="AlphaFoldDB" id="A0A6F8YIN3"/>
<dbReference type="Proteomes" id="UP000503011">
    <property type="component" value="Chromosome"/>
</dbReference>
<dbReference type="Gene3D" id="1.10.357.10">
    <property type="entry name" value="Tetracycline Repressor, domain 2"/>
    <property type="match status" value="1"/>
</dbReference>
<name>A0A6F8YIN3_9ACTN</name>
<dbReference type="Pfam" id="PF17754">
    <property type="entry name" value="TetR_C_14"/>
    <property type="match status" value="1"/>
</dbReference>
<feature type="domain" description="HTH tetR-type" evidence="5">
    <location>
        <begin position="18"/>
        <end position="78"/>
    </location>
</feature>
<dbReference type="InterPro" id="IPR001647">
    <property type="entry name" value="HTH_TetR"/>
</dbReference>
<feature type="DNA-binding region" description="H-T-H motif" evidence="4">
    <location>
        <begin position="41"/>
        <end position="60"/>
    </location>
</feature>
<dbReference type="Pfam" id="PF00440">
    <property type="entry name" value="TetR_N"/>
    <property type="match status" value="1"/>
</dbReference>
<keyword evidence="1" id="KW-0805">Transcription regulation</keyword>
<dbReference type="InterPro" id="IPR041347">
    <property type="entry name" value="MftR_C"/>
</dbReference>
<dbReference type="PROSITE" id="PS50977">
    <property type="entry name" value="HTH_TETR_2"/>
    <property type="match status" value="1"/>
</dbReference>
<keyword evidence="7" id="KW-1185">Reference proteome</keyword>
<dbReference type="InterPro" id="IPR050109">
    <property type="entry name" value="HTH-type_TetR-like_transc_reg"/>
</dbReference>
<dbReference type="Gene3D" id="1.10.10.60">
    <property type="entry name" value="Homeodomain-like"/>
    <property type="match status" value="1"/>
</dbReference>
<evidence type="ECO:0000313" key="7">
    <source>
        <dbReference type="Proteomes" id="UP000503011"/>
    </source>
</evidence>
<dbReference type="InterPro" id="IPR009057">
    <property type="entry name" value="Homeodomain-like_sf"/>
</dbReference>
<dbReference type="KEGG" id="psuu:Psuf_032060"/>
<proteinExistence type="predicted"/>